<keyword evidence="2" id="KW-0539">Nucleus</keyword>
<gene>
    <name evidence="4" type="ORF">SLEP1_g12803</name>
</gene>
<comment type="caution">
    <text evidence="4">The sequence shown here is derived from an EMBL/GenBank/DDBJ whole genome shotgun (WGS) entry which is preliminary data.</text>
</comment>
<feature type="compositionally biased region" description="Polar residues" evidence="3">
    <location>
        <begin position="201"/>
        <end position="212"/>
    </location>
</feature>
<dbReference type="PANTHER" id="PTHR33172">
    <property type="entry name" value="OS08G0516900 PROTEIN"/>
    <property type="match status" value="1"/>
</dbReference>
<protein>
    <submittedName>
        <fullName evidence="4">Uncharacterized protein</fullName>
    </submittedName>
</protein>
<dbReference type="GO" id="GO:0006950">
    <property type="term" value="P:response to stress"/>
    <property type="evidence" value="ECO:0007669"/>
    <property type="project" value="UniProtKB-ARBA"/>
</dbReference>
<evidence type="ECO:0000256" key="1">
    <source>
        <dbReference type="ARBA" id="ARBA00004123"/>
    </source>
</evidence>
<feature type="region of interest" description="Disordered" evidence="3">
    <location>
        <begin position="1"/>
        <end position="90"/>
    </location>
</feature>
<feature type="region of interest" description="Disordered" evidence="3">
    <location>
        <begin position="180"/>
        <end position="212"/>
    </location>
</feature>
<organism evidence="4 5">
    <name type="scientific">Rubroshorea leprosula</name>
    <dbReference type="NCBI Taxonomy" id="152421"/>
    <lineage>
        <taxon>Eukaryota</taxon>
        <taxon>Viridiplantae</taxon>
        <taxon>Streptophyta</taxon>
        <taxon>Embryophyta</taxon>
        <taxon>Tracheophyta</taxon>
        <taxon>Spermatophyta</taxon>
        <taxon>Magnoliopsida</taxon>
        <taxon>eudicotyledons</taxon>
        <taxon>Gunneridae</taxon>
        <taxon>Pentapetalae</taxon>
        <taxon>rosids</taxon>
        <taxon>malvids</taxon>
        <taxon>Malvales</taxon>
        <taxon>Dipterocarpaceae</taxon>
        <taxon>Rubroshorea</taxon>
    </lineage>
</organism>
<evidence type="ECO:0000313" key="4">
    <source>
        <dbReference type="EMBL" id="GKV00046.1"/>
    </source>
</evidence>
<sequence length="244" mass="26678">MSIALERIDAGTGFRRVMPRDSVFESPLVATEGKVEEEEEEDCRSLSGTTSSSSIGRNSDEDDDGHVSGRSSDGGDGEENEVQSSYKNPLDMMDSLEEVLPIRRGISSFYNGKSKSFAILADAVGSPSIKDIAKPENAYTRRRRNLLAINHVWDKNRNKKPITSSRSTLALAVAMSSSESLSSTSEESSSTLSPRLPPLHPQSSRVSYNNMSFSPPTKQFSSNWRSFSVADIQQCTNTATTNSH</sequence>
<dbReference type="EMBL" id="BPVZ01000015">
    <property type="protein sequence ID" value="GKV00046.1"/>
    <property type="molecule type" value="Genomic_DNA"/>
</dbReference>
<dbReference type="Proteomes" id="UP001054252">
    <property type="component" value="Unassembled WGS sequence"/>
</dbReference>
<feature type="compositionally biased region" description="Low complexity" evidence="3">
    <location>
        <begin position="45"/>
        <end position="57"/>
    </location>
</feature>
<reference evidence="4 5" key="1">
    <citation type="journal article" date="2021" name="Commun. Biol.">
        <title>The genome of Shorea leprosula (Dipterocarpaceae) highlights the ecological relevance of drought in aseasonal tropical rainforests.</title>
        <authorList>
            <person name="Ng K.K.S."/>
            <person name="Kobayashi M.J."/>
            <person name="Fawcett J.A."/>
            <person name="Hatakeyama M."/>
            <person name="Paape T."/>
            <person name="Ng C.H."/>
            <person name="Ang C.C."/>
            <person name="Tnah L.H."/>
            <person name="Lee C.T."/>
            <person name="Nishiyama T."/>
            <person name="Sese J."/>
            <person name="O'Brien M.J."/>
            <person name="Copetti D."/>
            <person name="Mohd Noor M.I."/>
            <person name="Ong R.C."/>
            <person name="Putra M."/>
            <person name="Sireger I.Z."/>
            <person name="Indrioko S."/>
            <person name="Kosugi Y."/>
            <person name="Izuno A."/>
            <person name="Isagi Y."/>
            <person name="Lee S.L."/>
            <person name="Shimizu K.K."/>
        </authorList>
    </citation>
    <scope>NUCLEOTIDE SEQUENCE [LARGE SCALE GENOMIC DNA]</scope>
    <source>
        <strain evidence="4">214</strain>
    </source>
</reference>
<evidence type="ECO:0000256" key="2">
    <source>
        <dbReference type="ARBA" id="ARBA00023242"/>
    </source>
</evidence>
<keyword evidence="5" id="KW-1185">Reference proteome</keyword>
<dbReference type="PANTHER" id="PTHR33172:SF37">
    <property type="entry name" value="PROTEIN OXIDATIVE STRESS 3 LIKE 1"/>
    <property type="match status" value="1"/>
</dbReference>
<comment type="subcellular location">
    <subcellularLocation>
        <location evidence="1">Nucleus</location>
    </subcellularLocation>
</comment>
<evidence type="ECO:0000313" key="5">
    <source>
        <dbReference type="Proteomes" id="UP001054252"/>
    </source>
</evidence>
<dbReference type="AlphaFoldDB" id="A0AAV5IN53"/>
<evidence type="ECO:0000256" key="3">
    <source>
        <dbReference type="SAM" id="MobiDB-lite"/>
    </source>
</evidence>
<feature type="compositionally biased region" description="Low complexity" evidence="3">
    <location>
        <begin position="180"/>
        <end position="193"/>
    </location>
</feature>
<dbReference type="InterPro" id="IPR051992">
    <property type="entry name" value="OxStress_Response_Reg"/>
</dbReference>
<dbReference type="GO" id="GO:0005634">
    <property type="term" value="C:nucleus"/>
    <property type="evidence" value="ECO:0007669"/>
    <property type="project" value="UniProtKB-SubCell"/>
</dbReference>
<proteinExistence type="predicted"/>
<name>A0AAV5IN53_9ROSI</name>
<accession>A0AAV5IN53</accession>